<dbReference type="OrthoDB" id="1651911at2759"/>
<dbReference type="PANTHER" id="PTHR22850">
    <property type="entry name" value="WD40 REPEAT FAMILY"/>
    <property type="match status" value="1"/>
</dbReference>
<keyword evidence="1 3" id="KW-0853">WD repeat</keyword>
<dbReference type="InterPro" id="IPR050459">
    <property type="entry name" value="WD_repeat_RBAP46/RBAP48/MSI1"/>
</dbReference>
<dbReference type="AlphaFoldDB" id="A0A2P5EF65"/>
<proteinExistence type="predicted"/>
<organism evidence="4 5">
    <name type="scientific">Trema orientale</name>
    <name type="common">Charcoal tree</name>
    <name type="synonym">Celtis orientalis</name>
    <dbReference type="NCBI Taxonomy" id="63057"/>
    <lineage>
        <taxon>Eukaryota</taxon>
        <taxon>Viridiplantae</taxon>
        <taxon>Streptophyta</taxon>
        <taxon>Embryophyta</taxon>
        <taxon>Tracheophyta</taxon>
        <taxon>Spermatophyta</taxon>
        <taxon>Magnoliopsida</taxon>
        <taxon>eudicotyledons</taxon>
        <taxon>Gunneridae</taxon>
        <taxon>Pentapetalae</taxon>
        <taxon>rosids</taxon>
        <taxon>fabids</taxon>
        <taxon>Rosales</taxon>
        <taxon>Cannabaceae</taxon>
        <taxon>Trema</taxon>
    </lineage>
</organism>
<dbReference type="Gene3D" id="2.130.10.10">
    <property type="entry name" value="YVTN repeat-like/Quinoprotein amine dehydrogenase"/>
    <property type="match status" value="1"/>
</dbReference>
<evidence type="ECO:0000313" key="4">
    <source>
        <dbReference type="EMBL" id="PON84187.1"/>
    </source>
</evidence>
<dbReference type="PROSITE" id="PS00678">
    <property type="entry name" value="WD_REPEATS_1"/>
    <property type="match status" value="1"/>
</dbReference>
<keyword evidence="2" id="KW-0677">Repeat</keyword>
<dbReference type="Gene3D" id="3.90.70.10">
    <property type="entry name" value="Cysteine proteinases"/>
    <property type="match status" value="1"/>
</dbReference>
<evidence type="ECO:0000256" key="1">
    <source>
        <dbReference type="ARBA" id="ARBA00022574"/>
    </source>
</evidence>
<protein>
    <submittedName>
        <fullName evidence="4">Uncharacterized protein</fullName>
    </submittedName>
</protein>
<dbReference type="InterPro" id="IPR036322">
    <property type="entry name" value="WD40_repeat_dom_sf"/>
</dbReference>
<dbReference type="InParanoid" id="A0A2P5EF65"/>
<evidence type="ECO:0000256" key="3">
    <source>
        <dbReference type="PROSITE-ProRule" id="PRU00221"/>
    </source>
</evidence>
<keyword evidence="5" id="KW-1185">Reference proteome</keyword>
<gene>
    <name evidence="4" type="ORF">TorRG33x02_199410</name>
</gene>
<dbReference type="InterPro" id="IPR019775">
    <property type="entry name" value="WD40_repeat_CS"/>
</dbReference>
<evidence type="ECO:0000256" key="2">
    <source>
        <dbReference type="ARBA" id="ARBA00022737"/>
    </source>
</evidence>
<dbReference type="SUPFAM" id="SSF50978">
    <property type="entry name" value="WD40 repeat-like"/>
    <property type="match status" value="1"/>
</dbReference>
<dbReference type="InterPro" id="IPR015943">
    <property type="entry name" value="WD40/YVTN_repeat-like_dom_sf"/>
</dbReference>
<dbReference type="EMBL" id="JXTC01000166">
    <property type="protein sequence ID" value="PON84187.1"/>
    <property type="molecule type" value="Genomic_DNA"/>
</dbReference>
<dbReference type="PROSITE" id="PS50082">
    <property type="entry name" value="WD_REPEATS_2"/>
    <property type="match status" value="1"/>
</dbReference>
<dbReference type="SUPFAM" id="SSF54001">
    <property type="entry name" value="Cysteine proteinases"/>
    <property type="match status" value="1"/>
</dbReference>
<comment type="caution">
    <text evidence="4">The sequence shown here is derived from an EMBL/GenBank/DDBJ whole genome shotgun (WGS) entry which is preliminary data.</text>
</comment>
<dbReference type="STRING" id="63057.A0A2P5EF65"/>
<dbReference type="Proteomes" id="UP000237000">
    <property type="component" value="Unassembled WGS sequence"/>
</dbReference>
<feature type="repeat" description="WD" evidence="3">
    <location>
        <begin position="1"/>
        <end position="17"/>
    </location>
</feature>
<name>A0A2P5EF65_TREOI</name>
<reference evidence="5" key="1">
    <citation type="submission" date="2016-06" db="EMBL/GenBank/DDBJ databases">
        <title>Parallel loss of symbiosis genes in relatives of nitrogen-fixing non-legume Parasponia.</title>
        <authorList>
            <person name="Van Velzen R."/>
            <person name="Holmer R."/>
            <person name="Bu F."/>
            <person name="Rutten L."/>
            <person name="Van Zeijl A."/>
            <person name="Liu W."/>
            <person name="Santuari L."/>
            <person name="Cao Q."/>
            <person name="Sharma T."/>
            <person name="Shen D."/>
            <person name="Roswanjaya Y."/>
            <person name="Wardhani T."/>
            <person name="Kalhor M.S."/>
            <person name="Jansen J."/>
            <person name="Van den Hoogen J."/>
            <person name="Gungor B."/>
            <person name="Hartog M."/>
            <person name="Hontelez J."/>
            <person name="Verver J."/>
            <person name="Yang W.-C."/>
            <person name="Schijlen E."/>
            <person name="Repin R."/>
            <person name="Schilthuizen M."/>
            <person name="Schranz E."/>
            <person name="Heidstra R."/>
            <person name="Miyata K."/>
            <person name="Fedorova E."/>
            <person name="Kohlen W."/>
            <person name="Bisseling T."/>
            <person name="Smit S."/>
            <person name="Geurts R."/>
        </authorList>
    </citation>
    <scope>NUCLEOTIDE SEQUENCE [LARGE SCALE GENOMIC DNA]</scope>
    <source>
        <strain evidence="5">cv. RG33-2</strain>
    </source>
</reference>
<feature type="non-terminal residue" evidence="4">
    <location>
        <position position="1"/>
    </location>
</feature>
<sequence length="325" mass="37059">VLASSADDRRLMIWDINRIGDEQLEGDADDGPPELLFSHGGLTAKISDFSWNKYEPWVISSVADDNTLQVWQLADSIYGDAIDGIHKMSSALSLQEHSHEEEVADIVALVFKSILKQGPFPTCWAVSVITWAQIMCALTFGGVKDFDMDMYKFSPQEVIEGYMNKSHNIFLAVKHILSKGVPDLKSWPYPDTEETTGELDHLRASENRVYPLRSDFQFSTVKRTKGKMNMCYCPTLDKYVSKDLVLAKAADFLLTENPIIMGVPIGLFFKKIKRCWDVVTKESEVHYTTTLEQQKDIRYRFKRTILLENQEDNRQKRGSFGTNHS</sequence>
<dbReference type="InterPro" id="IPR001680">
    <property type="entry name" value="WD40_rpt"/>
</dbReference>
<dbReference type="InterPro" id="IPR038765">
    <property type="entry name" value="Papain-like_cys_pep_sf"/>
</dbReference>
<evidence type="ECO:0000313" key="5">
    <source>
        <dbReference type="Proteomes" id="UP000237000"/>
    </source>
</evidence>
<accession>A0A2P5EF65</accession>